<evidence type="ECO:0000256" key="4">
    <source>
        <dbReference type="ARBA" id="ARBA00004629"/>
    </source>
</evidence>
<comment type="subcellular location">
    <subcellularLocation>
        <location evidence="4">Chromosome</location>
        <location evidence="4">Centromere</location>
        <location evidence="4">Kinetochore</location>
    </subcellularLocation>
    <subcellularLocation>
        <location evidence="3">Lysosome</location>
    </subcellularLocation>
    <subcellularLocation>
        <location evidence="2">Nucleus envelope</location>
    </subcellularLocation>
</comment>
<evidence type="ECO:0000256" key="1">
    <source>
        <dbReference type="ARBA" id="ARBA00002483"/>
    </source>
</evidence>
<evidence type="ECO:0000256" key="9">
    <source>
        <dbReference type="ARBA" id="ARBA00022838"/>
    </source>
</evidence>
<evidence type="ECO:0000256" key="8">
    <source>
        <dbReference type="ARBA" id="ARBA00022737"/>
    </source>
</evidence>
<dbReference type="InterPro" id="IPR037363">
    <property type="entry name" value="Sec13/Seh1_fam"/>
</dbReference>
<dbReference type="SMART" id="SM00320">
    <property type="entry name" value="WD40"/>
    <property type="match status" value="3"/>
</dbReference>
<keyword evidence="12" id="KW-0539">Nucleus</keyword>
<dbReference type="EMBL" id="OU015569">
    <property type="protein sequence ID" value="CAG5099301.1"/>
    <property type="molecule type" value="Genomic_DNA"/>
</dbReference>
<dbReference type="Pfam" id="PF11969">
    <property type="entry name" value="DcpS_C"/>
    <property type="match status" value="1"/>
</dbReference>
<dbReference type="PANTHER" id="PTHR11024">
    <property type="entry name" value="NUCLEAR PORE COMPLEX PROTEIN SEC13 / SEH1 FAMILY MEMBER"/>
    <property type="match status" value="1"/>
</dbReference>
<evidence type="ECO:0000313" key="14">
    <source>
        <dbReference type="Proteomes" id="UP001158576"/>
    </source>
</evidence>
<dbReference type="InterPro" id="IPR036265">
    <property type="entry name" value="HIT-like_sf"/>
</dbReference>
<comment type="similarity">
    <text evidence="5">Belongs to the WD repeat SEC13 family.</text>
</comment>
<keyword evidence="11" id="KW-0458">Lysosome</keyword>
<keyword evidence="8" id="KW-0677">Repeat</keyword>
<evidence type="ECO:0000256" key="12">
    <source>
        <dbReference type="ARBA" id="ARBA00023242"/>
    </source>
</evidence>
<accession>A0ABN7SGK3</accession>
<dbReference type="Pfam" id="PF00400">
    <property type="entry name" value="WD40"/>
    <property type="match status" value="1"/>
</dbReference>
<reference evidence="13 14" key="1">
    <citation type="submission" date="2021-04" db="EMBL/GenBank/DDBJ databases">
        <authorList>
            <person name="Bliznina A."/>
        </authorList>
    </citation>
    <scope>NUCLEOTIDE SEQUENCE [LARGE SCALE GENOMIC DNA]</scope>
</reference>
<comment type="function">
    <text evidence="1">Component of the Nup107-160 subcomplex of the nuclear pore complex (NPC). The Nup107-160 subcomplex is required for the assembly of a functional NPC. The Nup107-160 subcomplex is also required for normal kinetochore microtubule attachment, mitotic progression and chromosome segregation. This subunit plays a role in recruitment of the Nup107-160 subcomplex to the kinetochore.</text>
</comment>
<dbReference type="Proteomes" id="UP001158576">
    <property type="component" value="Chromosome XSR"/>
</dbReference>
<keyword evidence="14" id="KW-1185">Reference proteome</keyword>
<evidence type="ECO:0000256" key="3">
    <source>
        <dbReference type="ARBA" id="ARBA00004371"/>
    </source>
</evidence>
<keyword evidence="6" id="KW-0813">Transport</keyword>
<keyword evidence="10" id="KW-0653">Protein transport</keyword>
<evidence type="ECO:0000256" key="2">
    <source>
        <dbReference type="ARBA" id="ARBA00004259"/>
    </source>
</evidence>
<keyword evidence="9" id="KW-0995">Kinetochore</keyword>
<dbReference type="InterPro" id="IPR015943">
    <property type="entry name" value="WD40/YVTN_repeat-like_dom_sf"/>
</dbReference>
<evidence type="ECO:0000313" key="13">
    <source>
        <dbReference type="EMBL" id="CAG5099301.1"/>
    </source>
</evidence>
<evidence type="ECO:0000256" key="7">
    <source>
        <dbReference type="ARBA" id="ARBA00022574"/>
    </source>
</evidence>
<dbReference type="SUPFAM" id="SSF50978">
    <property type="entry name" value="WD40 repeat-like"/>
    <property type="match status" value="1"/>
</dbReference>
<dbReference type="SUPFAM" id="SSF54197">
    <property type="entry name" value="HIT-like"/>
    <property type="match status" value="1"/>
</dbReference>
<keyword evidence="7" id="KW-0853">WD repeat</keyword>
<organism evidence="13 14">
    <name type="scientific">Oikopleura dioica</name>
    <name type="common">Tunicate</name>
    <dbReference type="NCBI Taxonomy" id="34765"/>
    <lineage>
        <taxon>Eukaryota</taxon>
        <taxon>Metazoa</taxon>
        <taxon>Chordata</taxon>
        <taxon>Tunicata</taxon>
        <taxon>Appendicularia</taxon>
        <taxon>Copelata</taxon>
        <taxon>Oikopleuridae</taxon>
        <taxon>Oikopleura</taxon>
    </lineage>
</organism>
<gene>
    <name evidence="13" type="ORF">OKIOD_LOCUS7984</name>
</gene>
<evidence type="ECO:0000256" key="11">
    <source>
        <dbReference type="ARBA" id="ARBA00023228"/>
    </source>
</evidence>
<dbReference type="Gene3D" id="2.130.10.10">
    <property type="entry name" value="YVTN repeat-like/Quinoprotein amine dehydrogenase"/>
    <property type="match status" value="1"/>
</dbReference>
<name>A0ABN7SGK3_OIKDI</name>
<evidence type="ECO:0000256" key="6">
    <source>
        <dbReference type="ARBA" id="ARBA00022448"/>
    </source>
</evidence>
<evidence type="ECO:0000256" key="10">
    <source>
        <dbReference type="ARBA" id="ARBA00022927"/>
    </source>
</evidence>
<sequence length="437" mass="49140">MSKGTKRGCLFCGIIAGTEPGRIRASRELYTVIDDLYPDHNHTLALPNKHIENASILTKEHIPLLLEMAEASLDVLRATGLKLRETADDLILDIQFDHYGTSYATASADHYLRIYKKDQNGQYVFTAGWMAHSAAIWHLDWAHPRHGTVLASCSFDKQVKFWLPPAMIRSASEAKKSTDWVCFDSHGVDKRGSVTDVRFSPEWFMADHGEPNPKSGSKVYVACCTSDGQAKVYYAESPVNKRTQFKELRPYIIINSNNSSFRCTSLDWSRLRRKSQLIAIGAEVNEKSTQAQQGAGAVQETGNFRLYRYMQKSPSEIEGGQEGERACWDLLEGSSYAPWVDKIEGTINLIRFANIFGGNSHTCAIAANNLVIISIHPDTFQVTPMQIVLPDGLALEKTWRLAWDKSGRVCTVHNERTLQWTRTYSNDDKLCWIGKAI</sequence>
<dbReference type="PANTHER" id="PTHR11024:SF3">
    <property type="entry name" value="NUCLEOPORIN SEH1"/>
    <property type="match status" value="1"/>
</dbReference>
<evidence type="ECO:0000256" key="5">
    <source>
        <dbReference type="ARBA" id="ARBA00010102"/>
    </source>
</evidence>
<dbReference type="InterPro" id="IPR036322">
    <property type="entry name" value="WD40_repeat_dom_sf"/>
</dbReference>
<protein>
    <submittedName>
        <fullName evidence="13">Oidioi.mRNA.OKI2018_I69.XSR.g16426.t1.cds</fullName>
    </submittedName>
</protein>
<dbReference type="InterPro" id="IPR001680">
    <property type="entry name" value="WD40_rpt"/>
</dbReference>
<proteinExistence type="inferred from homology"/>